<evidence type="ECO:0000313" key="1">
    <source>
        <dbReference type="EMBL" id="GAG26592.1"/>
    </source>
</evidence>
<dbReference type="Gene3D" id="1.10.530.10">
    <property type="match status" value="1"/>
</dbReference>
<sequence>MLVLAGGVLAIGTPVGAGTALYGFVDERGVLHLTNVPSDRRYTRISALRSLATRSSADRVSPASIDRFSAISAYDDLIERASRRHRVPAALVKAVIHAES</sequence>
<evidence type="ECO:0008006" key="2">
    <source>
        <dbReference type="Google" id="ProtNLM"/>
    </source>
</evidence>
<reference evidence="1" key="1">
    <citation type="journal article" date="2014" name="Front. Microbiol.">
        <title>High frequency of phylogenetically diverse reductive dehalogenase-homologous genes in deep subseafloor sedimentary metagenomes.</title>
        <authorList>
            <person name="Kawai M."/>
            <person name="Futagami T."/>
            <person name="Toyoda A."/>
            <person name="Takaki Y."/>
            <person name="Nishi S."/>
            <person name="Hori S."/>
            <person name="Arai W."/>
            <person name="Tsubouchi T."/>
            <person name="Morono Y."/>
            <person name="Uchiyama I."/>
            <person name="Ito T."/>
            <person name="Fujiyama A."/>
            <person name="Inagaki F."/>
            <person name="Takami H."/>
        </authorList>
    </citation>
    <scope>NUCLEOTIDE SEQUENCE</scope>
    <source>
        <strain evidence="1">Expedition CK06-06</strain>
    </source>
</reference>
<organism evidence="1">
    <name type="scientific">marine sediment metagenome</name>
    <dbReference type="NCBI Taxonomy" id="412755"/>
    <lineage>
        <taxon>unclassified sequences</taxon>
        <taxon>metagenomes</taxon>
        <taxon>ecological metagenomes</taxon>
    </lineage>
</organism>
<feature type="non-terminal residue" evidence="1">
    <location>
        <position position="100"/>
    </location>
</feature>
<dbReference type="AlphaFoldDB" id="X0WTR0"/>
<accession>X0WTR0</accession>
<dbReference type="EMBL" id="BARS01033522">
    <property type="protein sequence ID" value="GAG26592.1"/>
    <property type="molecule type" value="Genomic_DNA"/>
</dbReference>
<proteinExistence type="predicted"/>
<name>X0WTR0_9ZZZZ</name>
<comment type="caution">
    <text evidence="1">The sequence shown here is derived from an EMBL/GenBank/DDBJ whole genome shotgun (WGS) entry which is preliminary data.</text>
</comment>
<gene>
    <name evidence="1" type="ORF">S01H1_51896</name>
</gene>
<protein>
    <recommendedName>
        <fullName evidence="2">DUF4124 domain-containing protein</fullName>
    </recommendedName>
</protein>